<dbReference type="EC" id="5.4.99.-" evidence="5"/>
<dbReference type="AlphaFoldDB" id="A0A1T5A3M2"/>
<dbReference type="GO" id="GO:0003723">
    <property type="term" value="F:RNA binding"/>
    <property type="evidence" value="ECO:0007669"/>
    <property type="project" value="InterPro"/>
</dbReference>
<comment type="catalytic activity">
    <reaction evidence="1 5">
        <text>a uridine in RNA = a pseudouridine in RNA</text>
        <dbReference type="Rhea" id="RHEA:48348"/>
        <dbReference type="Rhea" id="RHEA-COMP:12068"/>
        <dbReference type="Rhea" id="RHEA-COMP:12069"/>
        <dbReference type="ChEBI" id="CHEBI:65314"/>
        <dbReference type="ChEBI" id="CHEBI:65315"/>
    </reaction>
</comment>
<feature type="active site" evidence="4">
    <location>
        <position position="138"/>
    </location>
</feature>
<dbReference type="InterPro" id="IPR006224">
    <property type="entry name" value="PsdUridine_synth_RluA-like_CS"/>
</dbReference>
<feature type="domain" description="Pseudouridine synthase RsuA/RluA-like" evidence="6">
    <location>
        <begin position="91"/>
        <end position="241"/>
    </location>
</feature>
<evidence type="ECO:0000313" key="7">
    <source>
        <dbReference type="EMBL" id="SKB29399.1"/>
    </source>
</evidence>
<dbReference type="InterPro" id="IPR006225">
    <property type="entry name" value="PsdUridine_synth_RluC/D"/>
</dbReference>
<keyword evidence="3 5" id="KW-0413">Isomerase</keyword>
<sequence length="301" mass="34860">MWFNNQQYNKLVWKNESRNDTLKQILLNDMGISLRLLYSLKKDKQIFVNKKFYKMHELVNIGDIIEINLPYEANEYDAEDMDIKLLYEDADLMVVEKEPFVVVHPTKGHQSGTLANGLIKLFKDKSINSKIRFVNRLDRDTSGILIVAKNSYCHSILTKDDAMHEMGKKYYAVVSGHLEKESGVIDLPIDKSEDGIRRMVSEKGQRAVTRYKVIDKLKQATLLEISLETGRTHQIRVHFSHIGHPLVGDELYGGDMSLLNRQALHCFELGFYSPRKSEIIYIKSELPHDMRELVKELTPTY</sequence>
<dbReference type="InterPro" id="IPR006145">
    <property type="entry name" value="PsdUridine_synth_RsuA/RluA"/>
</dbReference>
<name>A0A1T5A3M2_9FIRM</name>
<dbReference type="CDD" id="cd02869">
    <property type="entry name" value="PseudoU_synth_RluA_like"/>
    <property type="match status" value="1"/>
</dbReference>
<dbReference type="GO" id="GO:0000455">
    <property type="term" value="P:enzyme-directed rRNA pseudouridine synthesis"/>
    <property type="evidence" value="ECO:0007669"/>
    <property type="project" value="TreeGrafter"/>
</dbReference>
<evidence type="ECO:0000256" key="3">
    <source>
        <dbReference type="ARBA" id="ARBA00023235"/>
    </source>
</evidence>
<comment type="function">
    <text evidence="5">Responsible for synthesis of pseudouridine from uracil.</text>
</comment>
<keyword evidence="8" id="KW-1185">Reference proteome</keyword>
<protein>
    <recommendedName>
        <fullName evidence="5">Pseudouridine synthase</fullName>
        <ecNumber evidence="5">5.4.99.-</ecNumber>
    </recommendedName>
</protein>
<dbReference type="GO" id="GO:0140098">
    <property type="term" value="F:catalytic activity, acting on RNA"/>
    <property type="evidence" value="ECO:0007669"/>
    <property type="project" value="UniProtKB-ARBA"/>
</dbReference>
<dbReference type="PANTHER" id="PTHR21600">
    <property type="entry name" value="MITOCHONDRIAL RNA PSEUDOURIDINE SYNTHASE"/>
    <property type="match status" value="1"/>
</dbReference>
<evidence type="ECO:0000259" key="6">
    <source>
        <dbReference type="Pfam" id="PF00849"/>
    </source>
</evidence>
<dbReference type="Pfam" id="PF00849">
    <property type="entry name" value="PseudoU_synth_2"/>
    <property type="match status" value="1"/>
</dbReference>
<dbReference type="NCBIfam" id="TIGR00005">
    <property type="entry name" value="rluA_subfam"/>
    <property type="match status" value="1"/>
</dbReference>
<dbReference type="PANTHER" id="PTHR21600:SF44">
    <property type="entry name" value="RIBOSOMAL LARGE SUBUNIT PSEUDOURIDINE SYNTHASE D"/>
    <property type="match status" value="1"/>
</dbReference>
<dbReference type="InterPro" id="IPR020103">
    <property type="entry name" value="PsdUridine_synth_cat_dom_sf"/>
</dbReference>
<evidence type="ECO:0000256" key="5">
    <source>
        <dbReference type="RuleBase" id="RU362028"/>
    </source>
</evidence>
<dbReference type="InterPro" id="IPR050188">
    <property type="entry name" value="RluA_PseudoU_synthase"/>
</dbReference>
<dbReference type="PROSITE" id="PS01129">
    <property type="entry name" value="PSI_RLU"/>
    <property type="match status" value="1"/>
</dbReference>
<reference evidence="8" key="1">
    <citation type="submission" date="2017-02" db="EMBL/GenBank/DDBJ databases">
        <authorList>
            <person name="Varghese N."/>
            <person name="Submissions S."/>
        </authorList>
    </citation>
    <scope>NUCLEOTIDE SEQUENCE [LARGE SCALE GENOMIC DNA]</scope>
    <source>
        <strain evidence="8">ATCC 35199</strain>
    </source>
</reference>
<organism evidence="7 8">
    <name type="scientific">Acetoanaerobium noterae</name>
    <dbReference type="NCBI Taxonomy" id="745369"/>
    <lineage>
        <taxon>Bacteria</taxon>
        <taxon>Bacillati</taxon>
        <taxon>Bacillota</taxon>
        <taxon>Clostridia</taxon>
        <taxon>Peptostreptococcales</taxon>
        <taxon>Filifactoraceae</taxon>
        <taxon>Acetoanaerobium</taxon>
    </lineage>
</organism>
<evidence type="ECO:0000256" key="4">
    <source>
        <dbReference type="PIRSR" id="PIRSR606225-1"/>
    </source>
</evidence>
<accession>A0A1T5A3M2</accession>
<dbReference type="GO" id="GO:0009982">
    <property type="term" value="F:pseudouridine synthase activity"/>
    <property type="evidence" value="ECO:0007669"/>
    <property type="project" value="InterPro"/>
</dbReference>
<dbReference type="Proteomes" id="UP000243406">
    <property type="component" value="Unassembled WGS sequence"/>
</dbReference>
<dbReference type="SUPFAM" id="SSF55120">
    <property type="entry name" value="Pseudouridine synthase"/>
    <property type="match status" value="1"/>
</dbReference>
<comment type="similarity">
    <text evidence="2 5">Belongs to the pseudouridine synthase RluA family.</text>
</comment>
<dbReference type="OrthoDB" id="9807829at2"/>
<gene>
    <name evidence="7" type="ORF">SAMN02745120_0715</name>
</gene>
<dbReference type="EMBL" id="FUYN01000001">
    <property type="protein sequence ID" value="SKB29399.1"/>
    <property type="molecule type" value="Genomic_DNA"/>
</dbReference>
<evidence type="ECO:0000313" key="8">
    <source>
        <dbReference type="Proteomes" id="UP000243406"/>
    </source>
</evidence>
<dbReference type="Gene3D" id="3.30.2350.10">
    <property type="entry name" value="Pseudouridine synthase"/>
    <property type="match status" value="1"/>
</dbReference>
<dbReference type="RefSeq" id="WP_079588665.1">
    <property type="nucleotide sequence ID" value="NZ_FUYN01000001.1"/>
</dbReference>
<proteinExistence type="inferred from homology"/>
<evidence type="ECO:0000256" key="2">
    <source>
        <dbReference type="ARBA" id="ARBA00010876"/>
    </source>
</evidence>
<evidence type="ECO:0000256" key="1">
    <source>
        <dbReference type="ARBA" id="ARBA00000073"/>
    </source>
</evidence>